<dbReference type="PANTHER" id="PTHR34235:SF1">
    <property type="entry name" value="SLR0416 PROTEIN"/>
    <property type="match status" value="1"/>
</dbReference>
<dbReference type="InterPro" id="IPR002636">
    <property type="entry name" value="DUF29"/>
</dbReference>
<dbReference type="PANTHER" id="PTHR34235">
    <property type="entry name" value="SLR1203 PROTEIN-RELATED"/>
    <property type="match status" value="1"/>
</dbReference>
<dbReference type="AlphaFoldDB" id="A0A926Z6B1"/>
<evidence type="ECO:0000313" key="2">
    <source>
        <dbReference type="Proteomes" id="UP000631421"/>
    </source>
</evidence>
<keyword evidence="2" id="KW-1185">Reference proteome</keyword>
<evidence type="ECO:0000313" key="1">
    <source>
        <dbReference type="EMBL" id="MBD2150502.1"/>
    </source>
</evidence>
<reference evidence="1" key="2">
    <citation type="submission" date="2020-08" db="EMBL/GenBank/DDBJ databases">
        <authorList>
            <person name="Chen M."/>
            <person name="Teng W."/>
            <person name="Zhao L."/>
            <person name="Hu C."/>
            <person name="Zhou Y."/>
            <person name="Han B."/>
            <person name="Song L."/>
            <person name="Shu W."/>
        </authorList>
    </citation>
    <scope>NUCLEOTIDE SEQUENCE</scope>
    <source>
        <strain evidence="1">FACHB-1277</strain>
    </source>
</reference>
<reference evidence="1" key="1">
    <citation type="journal article" date="2015" name="ISME J.">
        <title>Draft Genome Sequence of Streptomyces incarnatus NRRL8089, which Produces the Nucleoside Antibiotic Sinefungin.</title>
        <authorList>
            <person name="Oshima K."/>
            <person name="Hattori M."/>
            <person name="Shimizu H."/>
            <person name="Fukuda K."/>
            <person name="Nemoto M."/>
            <person name="Inagaki K."/>
            <person name="Tamura T."/>
        </authorList>
    </citation>
    <scope>NUCLEOTIDE SEQUENCE</scope>
    <source>
        <strain evidence="1">FACHB-1277</strain>
    </source>
</reference>
<dbReference type="EMBL" id="JACJPY010000027">
    <property type="protein sequence ID" value="MBD2150502.1"/>
    <property type="molecule type" value="Genomic_DNA"/>
</dbReference>
<organism evidence="1 2">
    <name type="scientific">Pseudanabaena cinerea FACHB-1277</name>
    <dbReference type="NCBI Taxonomy" id="2949581"/>
    <lineage>
        <taxon>Bacteria</taxon>
        <taxon>Bacillati</taxon>
        <taxon>Cyanobacteriota</taxon>
        <taxon>Cyanophyceae</taxon>
        <taxon>Pseudanabaenales</taxon>
        <taxon>Pseudanabaenaceae</taxon>
        <taxon>Pseudanabaena</taxon>
        <taxon>Pseudanabaena cinerea</taxon>
    </lineage>
</organism>
<protein>
    <submittedName>
        <fullName evidence="1">DUF29 family protein</fullName>
    </submittedName>
</protein>
<proteinExistence type="predicted"/>
<dbReference type="Pfam" id="PF01724">
    <property type="entry name" value="DUF29"/>
    <property type="match status" value="1"/>
</dbReference>
<gene>
    <name evidence="1" type="ORF">H6F44_10275</name>
</gene>
<accession>A0A926Z6B1</accession>
<name>A0A926Z6B1_9CYAN</name>
<dbReference type="RefSeq" id="WP_190350867.1">
    <property type="nucleotide sequence ID" value="NZ_JACJPY010000027.1"/>
</dbReference>
<dbReference type="Proteomes" id="UP000631421">
    <property type="component" value="Unassembled WGS sequence"/>
</dbReference>
<sequence length="141" mass="16078">MEELLELKGFLLSGNITDALLLVEEMTEMSKDDKLNKIFSFSIVLLLHLIKQKAEKRSTRSWEISIFNAVKQIQRSNKRRKANGTYLSQSEIQETLEDAYESALKQAALEAFEGRYETEVIAHMVDRDQVIQDAIALVSGN</sequence>
<comment type="caution">
    <text evidence="1">The sequence shown here is derived from an EMBL/GenBank/DDBJ whole genome shotgun (WGS) entry which is preliminary data.</text>
</comment>
<dbReference type="Gene3D" id="1.20.1220.20">
    <property type="entry name" value="Uncharcterised protein PF01724"/>
    <property type="match status" value="1"/>
</dbReference>